<evidence type="ECO:0000313" key="2">
    <source>
        <dbReference type="Proteomes" id="UP000214646"/>
    </source>
</evidence>
<dbReference type="AlphaFoldDB" id="A0A225DQE4"/>
<dbReference type="RefSeq" id="WP_088258210.1">
    <property type="nucleotide sequence ID" value="NZ_NIDE01000014.1"/>
</dbReference>
<reference evidence="2" key="1">
    <citation type="submission" date="2017-06" db="EMBL/GenBank/DDBJ databases">
        <title>Genome analysis of Fimbriiglobus ruber SP5, the first member of the order Planctomycetales with confirmed chitinolytic capability.</title>
        <authorList>
            <person name="Ravin N.V."/>
            <person name="Rakitin A.L."/>
            <person name="Ivanova A.A."/>
            <person name="Beletsky A.V."/>
            <person name="Kulichevskaya I.S."/>
            <person name="Mardanov A.V."/>
            <person name="Dedysh S.N."/>
        </authorList>
    </citation>
    <scope>NUCLEOTIDE SEQUENCE [LARGE SCALE GENOMIC DNA]</scope>
    <source>
        <strain evidence="2">SP5</strain>
    </source>
</reference>
<protein>
    <submittedName>
        <fullName evidence="1">Uncharacterized protein</fullName>
    </submittedName>
</protein>
<organism evidence="1 2">
    <name type="scientific">Fimbriiglobus ruber</name>
    <dbReference type="NCBI Taxonomy" id="1908690"/>
    <lineage>
        <taxon>Bacteria</taxon>
        <taxon>Pseudomonadati</taxon>
        <taxon>Planctomycetota</taxon>
        <taxon>Planctomycetia</taxon>
        <taxon>Gemmatales</taxon>
        <taxon>Gemmataceae</taxon>
        <taxon>Fimbriiglobus</taxon>
    </lineage>
</organism>
<dbReference type="EMBL" id="NIDE01000014">
    <property type="protein sequence ID" value="OWK38397.1"/>
    <property type="molecule type" value="Genomic_DNA"/>
</dbReference>
<evidence type="ECO:0000313" key="1">
    <source>
        <dbReference type="EMBL" id="OWK38397.1"/>
    </source>
</evidence>
<proteinExistence type="predicted"/>
<accession>A0A225DQE4</accession>
<keyword evidence="2" id="KW-1185">Reference proteome</keyword>
<name>A0A225DQE4_9BACT</name>
<dbReference type="Proteomes" id="UP000214646">
    <property type="component" value="Unassembled WGS sequence"/>
</dbReference>
<gene>
    <name evidence="1" type="ORF">FRUB_07517</name>
</gene>
<comment type="caution">
    <text evidence="1">The sequence shown here is derived from an EMBL/GenBank/DDBJ whole genome shotgun (WGS) entry which is preliminary data.</text>
</comment>
<sequence length="80" mass="8369">MRSSTPAKLNRINANPAPCGGLDLATFATDLRNLLDVAAGVRVLNRVRVGNAASEEPRPARTDADACRGDVAGLGGRIRE</sequence>